<dbReference type="PATRIC" id="fig|908627.4.peg.6428"/>
<protein>
    <recommendedName>
        <fullName evidence="1">Lipid A deacylase</fullName>
        <ecNumber evidence="1">3.1.1.77</ecNumber>
    </recommendedName>
    <alternativeName>
        <fullName evidence="1">LPS 3-O-deacylase</fullName>
    </alternativeName>
    <alternativeName>
        <fullName evidence="1">Outer membrane enzyme</fullName>
    </alternativeName>
</protein>
<comment type="similarity">
    <text evidence="1">Belongs to the PagL family.</text>
</comment>
<dbReference type="Proteomes" id="UP000035963">
    <property type="component" value="Unassembled WGS sequence"/>
</dbReference>
<proteinExistence type="inferred from homology"/>
<dbReference type="EMBL" id="AEJF01000173">
    <property type="protein sequence ID" value="KLU22725.1"/>
    <property type="molecule type" value="Genomic_DNA"/>
</dbReference>
<keyword evidence="1" id="KW-0378">Hydrolase</keyword>
<comment type="caution">
    <text evidence="4">The sequence shown here is derived from an EMBL/GenBank/DDBJ whole genome shotgun (WGS) entry which is preliminary data.</text>
</comment>
<gene>
    <name evidence="4" type="ORF">EOS_28740</name>
</gene>
<feature type="signal peptide" evidence="3">
    <location>
        <begin position="1"/>
        <end position="30"/>
    </location>
</feature>
<organism evidence="4 5">
    <name type="scientific">Caballeronia mineralivorans PML1(12)</name>
    <dbReference type="NCBI Taxonomy" id="908627"/>
    <lineage>
        <taxon>Bacteria</taxon>
        <taxon>Pseudomonadati</taxon>
        <taxon>Pseudomonadota</taxon>
        <taxon>Betaproteobacteria</taxon>
        <taxon>Burkholderiales</taxon>
        <taxon>Burkholderiaceae</taxon>
        <taxon>Caballeronia</taxon>
    </lineage>
</organism>
<evidence type="ECO:0000256" key="3">
    <source>
        <dbReference type="SAM" id="SignalP"/>
    </source>
</evidence>
<comment type="subcellular location">
    <subcellularLocation>
        <location evidence="1">Cell outer membrane</location>
        <topology evidence="1">Multi-pass membrane protein</topology>
    </subcellularLocation>
</comment>
<comment type="function">
    <text evidence="1">Has lipid A 3-O-deacylase activity. Hydrolyzes the ester bond at the 3 position of lipid A, a bioactive component of lipopolysaccharide (LPS), thereby releasing the primary fatty acyl moiety.</text>
</comment>
<evidence type="ECO:0000313" key="4">
    <source>
        <dbReference type="EMBL" id="KLU22725.1"/>
    </source>
</evidence>
<accession>A0A0J1CQ17</accession>
<dbReference type="Gene3D" id="2.40.160.20">
    <property type="match status" value="1"/>
</dbReference>
<reference evidence="4 5" key="1">
    <citation type="journal article" date="2015" name="Genome Announc.">
        <title>Draft Genome Sequence of Burkholderia sp. Strain PML1(12), an Ectomycorrhizosphere-Inhabiting Bacterium with Effective Mineral-Weathering Ability.</title>
        <authorList>
            <person name="Uroz S."/>
            <person name="Oger P."/>
        </authorList>
    </citation>
    <scope>NUCLEOTIDE SEQUENCE [LARGE SCALE GENOMIC DNA]</scope>
    <source>
        <strain evidence="5">PML1(12)</strain>
    </source>
</reference>
<dbReference type="InterPro" id="IPR018550">
    <property type="entry name" value="Lipid-A_deacylase-rel"/>
</dbReference>
<dbReference type="RefSeq" id="WP_047895585.1">
    <property type="nucleotide sequence ID" value="NZ_AEJF01000173.1"/>
</dbReference>
<feature type="chain" id="PRO_5005249168" description="Lipid A deacylase" evidence="3">
    <location>
        <begin position="31"/>
        <end position="188"/>
    </location>
</feature>
<dbReference type="EC" id="3.1.1.77" evidence="1"/>
<dbReference type="Pfam" id="PF09411">
    <property type="entry name" value="PagL"/>
    <property type="match status" value="1"/>
</dbReference>
<evidence type="ECO:0000313" key="5">
    <source>
        <dbReference type="Proteomes" id="UP000035963"/>
    </source>
</evidence>
<comment type="catalytic activity">
    <reaction evidence="1">
        <text>a 3-(acyloxy)acyl derivative of bacterial toxin + H2O = a 3-hydroxyacyl derivative of bacterial toxin + a fatty acid + H(+)</text>
        <dbReference type="Rhea" id="RHEA:12032"/>
        <dbReference type="ChEBI" id="CHEBI:15377"/>
        <dbReference type="ChEBI" id="CHEBI:15378"/>
        <dbReference type="ChEBI" id="CHEBI:28868"/>
        <dbReference type="ChEBI" id="CHEBI:136853"/>
        <dbReference type="ChEBI" id="CHEBI:140675"/>
        <dbReference type="EC" id="3.1.1.77"/>
    </reaction>
</comment>
<dbReference type="GO" id="GO:0050528">
    <property type="term" value="F:acyloxyacyl hydrolase activity"/>
    <property type="evidence" value="ECO:0007669"/>
    <property type="project" value="UniProtKB-EC"/>
</dbReference>
<evidence type="ECO:0000256" key="1">
    <source>
        <dbReference type="PIRNR" id="PIRNR029681"/>
    </source>
</evidence>
<keyword evidence="5" id="KW-1185">Reference proteome</keyword>
<keyword evidence="1" id="KW-0998">Cell outer membrane</keyword>
<sequence>MQKNKSAWKKRSFYVALFGALAMISASARADQFGIQIAGGEADHDIRKADVGVVWDPNWTWWEIAGFHFTVVGEAHVAYWDIRESQASHPNIWEFGLTPMFRFIKSSGWFRPYVEAGVGVRLLSHVRETPDRTFSSSFQFADVVGVGAQFGAHQNYQAGFRFQHLSNAGIEHPNPGINFSQIYLQYNF</sequence>
<evidence type="ECO:0000256" key="2">
    <source>
        <dbReference type="PIRSR" id="PIRSR029681-2"/>
    </source>
</evidence>
<comment type="subunit">
    <text evidence="1">Homodimer.</text>
</comment>
<dbReference type="OrthoDB" id="5297282at2"/>
<name>A0A0J1CQ17_9BURK</name>
<dbReference type="GO" id="GO:0009279">
    <property type="term" value="C:cell outer membrane"/>
    <property type="evidence" value="ECO:0007669"/>
    <property type="project" value="UniProtKB-SubCell"/>
</dbReference>
<dbReference type="AlphaFoldDB" id="A0A0J1CQ17"/>
<feature type="site" description="Critical for activity" evidence="2">
    <location>
        <position position="167"/>
    </location>
</feature>
<keyword evidence="1" id="KW-0472">Membrane</keyword>
<dbReference type="SUPFAM" id="SSF56925">
    <property type="entry name" value="OMPA-like"/>
    <property type="match status" value="1"/>
</dbReference>
<keyword evidence="3" id="KW-0732">Signal</keyword>
<dbReference type="PIRSF" id="PIRSF029681">
    <property type="entry name" value="PagL"/>
    <property type="match status" value="1"/>
</dbReference>
<dbReference type="InterPro" id="IPR011250">
    <property type="entry name" value="OMP/PagP_B-barrel"/>
</dbReference>